<sequence length="232" mass="24860">MSEVAEHLAAVEARIAAACRRAGRERSSVALIAVSKTFPAESVADAAAAGQSLFGESRLQEAEPKIAASPSGLRWHFIGGVQRNKVRKILPLFEAIHAIDSLRLAAYTDQVAAELGLRPQVFLQVNAAGELSKGGFEPVVLEREMEALLALKHVEIRGLMTIPPDDGNARPWFSALRVMRDRLAGSSGVVLPDLSMGMSGDYEEAIEEGATLVRVGSAIFGRRAYRVDGELG</sequence>
<reference evidence="6" key="1">
    <citation type="submission" date="2021-04" db="EMBL/GenBank/DDBJ databases">
        <title>Luteolibacter sp. 32A isolated from the skin of an Anderson's salamander (Ambystoma andersonii).</title>
        <authorList>
            <person name="Spergser J."/>
            <person name="Busse H.-J."/>
        </authorList>
    </citation>
    <scope>NUCLEOTIDE SEQUENCE</scope>
    <source>
        <strain evidence="6">32A</strain>
    </source>
</reference>
<evidence type="ECO:0000259" key="5">
    <source>
        <dbReference type="Pfam" id="PF01168"/>
    </source>
</evidence>
<dbReference type="InterPro" id="IPR011078">
    <property type="entry name" value="PyrdxlP_homeostasis"/>
</dbReference>
<dbReference type="InterPro" id="IPR001608">
    <property type="entry name" value="Ala_racemase_N"/>
</dbReference>
<evidence type="ECO:0000313" key="6">
    <source>
        <dbReference type="EMBL" id="QUE50171.1"/>
    </source>
</evidence>
<proteinExistence type="inferred from homology"/>
<dbReference type="Proteomes" id="UP000676169">
    <property type="component" value="Chromosome"/>
</dbReference>
<gene>
    <name evidence="6" type="ORF">KBB96_14995</name>
</gene>
<comment type="cofactor">
    <cofactor evidence="3">
        <name>pyridoxal 5'-phosphate</name>
        <dbReference type="ChEBI" id="CHEBI:597326"/>
    </cofactor>
</comment>
<dbReference type="HAMAP" id="MF_02087">
    <property type="entry name" value="PLP_homeostasis"/>
    <property type="match status" value="1"/>
</dbReference>
<dbReference type="RefSeq" id="WP_211630267.1">
    <property type="nucleotide sequence ID" value="NZ_CP073100.1"/>
</dbReference>
<dbReference type="Pfam" id="PF01168">
    <property type="entry name" value="Ala_racemase_N"/>
    <property type="match status" value="1"/>
</dbReference>
<dbReference type="Gene3D" id="3.20.20.10">
    <property type="entry name" value="Alanine racemase"/>
    <property type="match status" value="1"/>
</dbReference>
<evidence type="ECO:0000256" key="4">
    <source>
        <dbReference type="RuleBase" id="RU004514"/>
    </source>
</evidence>
<name>A0A975G7G4_9BACT</name>
<evidence type="ECO:0000256" key="2">
    <source>
        <dbReference type="HAMAP-Rule" id="MF_02087"/>
    </source>
</evidence>
<evidence type="ECO:0000256" key="3">
    <source>
        <dbReference type="PIRSR" id="PIRSR004848-1"/>
    </source>
</evidence>
<comment type="similarity">
    <text evidence="2 4">Belongs to the pyridoxal phosphate-binding protein YggS/PROSC family.</text>
</comment>
<dbReference type="EMBL" id="CP073100">
    <property type="protein sequence ID" value="QUE50171.1"/>
    <property type="molecule type" value="Genomic_DNA"/>
</dbReference>
<dbReference type="GO" id="GO:0030170">
    <property type="term" value="F:pyridoxal phosphate binding"/>
    <property type="evidence" value="ECO:0007669"/>
    <property type="project" value="UniProtKB-UniRule"/>
</dbReference>
<dbReference type="PANTHER" id="PTHR10146">
    <property type="entry name" value="PROLINE SYNTHETASE CO-TRANSCRIBED BACTERIAL HOMOLOG PROTEIN"/>
    <property type="match status" value="1"/>
</dbReference>
<dbReference type="AlphaFoldDB" id="A0A975G7G4"/>
<accession>A0A975G7G4</accession>
<comment type="function">
    <text evidence="2">Pyridoxal 5'-phosphate (PLP)-binding protein, which is involved in PLP homeostasis.</text>
</comment>
<dbReference type="SUPFAM" id="SSF51419">
    <property type="entry name" value="PLP-binding barrel"/>
    <property type="match status" value="1"/>
</dbReference>
<dbReference type="NCBIfam" id="TIGR00044">
    <property type="entry name" value="YggS family pyridoxal phosphate-dependent enzyme"/>
    <property type="match status" value="1"/>
</dbReference>
<dbReference type="InterPro" id="IPR029066">
    <property type="entry name" value="PLP-binding_barrel"/>
</dbReference>
<dbReference type="FunFam" id="3.20.20.10:FF:000018">
    <property type="entry name" value="Pyridoxal phosphate homeostasis protein"/>
    <property type="match status" value="1"/>
</dbReference>
<organism evidence="6 7">
    <name type="scientific">Luteolibacter ambystomatis</name>
    <dbReference type="NCBI Taxonomy" id="2824561"/>
    <lineage>
        <taxon>Bacteria</taxon>
        <taxon>Pseudomonadati</taxon>
        <taxon>Verrucomicrobiota</taxon>
        <taxon>Verrucomicrobiia</taxon>
        <taxon>Verrucomicrobiales</taxon>
        <taxon>Verrucomicrobiaceae</taxon>
        <taxon>Luteolibacter</taxon>
    </lineage>
</organism>
<dbReference type="PROSITE" id="PS01211">
    <property type="entry name" value="UPF0001"/>
    <property type="match status" value="1"/>
</dbReference>
<evidence type="ECO:0000313" key="7">
    <source>
        <dbReference type="Proteomes" id="UP000676169"/>
    </source>
</evidence>
<protein>
    <recommendedName>
        <fullName evidence="2">Pyridoxal phosphate homeostasis protein</fullName>
        <shortName evidence="2">PLP homeostasis protein</shortName>
    </recommendedName>
</protein>
<dbReference type="PIRSF" id="PIRSF004848">
    <property type="entry name" value="YBL036c_PLPDEIII"/>
    <property type="match status" value="1"/>
</dbReference>
<feature type="modified residue" description="N6-(pyridoxal phosphate)lysine" evidence="2 3">
    <location>
        <position position="36"/>
    </location>
</feature>
<keyword evidence="7" id="KW-1185">Reference proteome</keyword>
<dbReference type="KEGG" id="lamb:KBB96_14995"/>
<dbReference type="CDD" id="cd00635">
    <property type="entry name" value="PLPDE_III_YBL036c_like"/>
    <property type="match status" value="1"/>
</dbReference>
<feature type="domain" description="Alanine racemase N-terminal" evidence="5">
    <location>
        <begin position="7"/>
        <end position="222"/>
    </location>
</feature>
<dbReference type="PANTHER" id="PTHR10146:SF14">
    <property type="entry name" value="PYRIDOXAL PHOSPHATE HOMEOSTASIS PROTEIN"/>
    <property type="match status" value="1"/>
</dbReference>
<keyword evidence="1 2" id="KW-0663">Pyridoxal phosphate</keyword>
<evidence type="ECO:0000256" key="1">
    <source>
        <dbReference type="ARBA" id="ARBA00022898"/>
    </source>
</evidence>